<dbReference type="PROSITE" id="PS50127">
    <property type="entry name" value="UBC_2"/>
    <property type="match status" value="1"/>
</dbReference>
<accession>A0A437AKS1</accession>
<gene>
    <name evidence="6" type="ORF">TUBRATIS_18520</name>
</gene>
<dbReference type="InterPro" id="IPR023313">
    <property type="entry name" value="UBQ-conjugating_AS"/>
</dbReference>
<keyword evidence="7" id="KW-1185">Reference proteome</keyword>
<dbReference type="VEuPathDB" id="MicrosporidiaDB:TUBRATIS_18520"/>
<sequence>MSTFSERLLAELKSLRKKRGYKFYAYPEEKNGTLNLKTWHCGFPGTDIYGGGYFKLKLFFKDDYPFKPPVAQFDYNVFHPNIYDNGVVCLDLLSSKWKPQLSIYSILYALQNLLNNPNPHSPSNSKANSAFLGDKEIYKQKVKENIKKYHNKNWYKQI</sequence>
<dbReference type="STRING" id="291195.A0A437AKS1"/>
<dbReference type="Proteomes" id="UP000282876">
    <property type="component" value="Unassembled WGS sequence"/>
</dbReference>
<dbReference type="AlphaFoldDB" id="A0A437AKS1"/>
<proteinExistence type="inferred from homology"/>
<dbReference type="EMBL" id="RCSS01000445">
    <property type="protein sequence ID" value="RVD91677.1"/>
    <property type="molecule type" value="Genomic_DNA"/>
</dbReference>
<dbReference type="OrthoDB" id="6600758at2759"/>
<dbReference type="PROSITE" id="PS00183">
    <property type="entry name" value="UBC_1"/>
    <property type="match status" value="1"/>
</dbReference>
<dbReference type="SUPFAM" id="SSF54495">
    <property type="entry name" value="UBC-like"/>
    <property type="match status" value="1"/>
</dbReference>
<dbReference type="InterPro" id="IPR016135">
    <property type="entry name" value="UBQ-conjugating_enzyme/RWD"/>
</dbReference>
<dbReference type="GO" id="GO:0016740">
    <property type="term" value="F:transferase activity"/>
    <property type="evidence" value="ECO:0007669"/>
    <property type="project" value="UniProtKB-KW"/>
</dbReference>
<dbReference type="GO" id="GO:0005524">
    <property type="term" value="F:ATP binding"/>
    <property type="evidence" value="ECO:0007669"/>
    <property type="project" value="UniProtKB-UniRule"/>
</dbReference>
<evidence type="ECO:0000256" key="3">
    <source>
        <dbReference type="PROSITE-ProRule" id="PRU10133"/>
    </source>
</evidence>
<dbReference type="InterPro" id="IPR050113">
    <property type="entry name" value="Ub_conjugating_enzyme"/>
</dbReference>
<feature type="domain" description="UBC core" evidence="5">
    <location>
        <begin position="3"/>
        <end position="151"/>
    </location>
</feature>
<dbReference type="PANTHER" id="PTHR24067">
    <property type="entry name" value="UBIQUITIN-CONJUGATING ENZYME E2"/>
    <property type="match status" value="1"/>
</dbReference>
<dbReference type="Pfam" id="PF00179">
    <property type="entry name" value="UQ_con"/>
    <property type="match status" value="1"/>
</dbReference>
<dbReference type="Gene3D" id="3.10.110.10">
    <property type="entry name" value="Ubiquitin Conjugating Enzyme"/>
    <property type="match status" value="1"/>
</dbReference>
<evidence type="ECO:0000256" key="4">
    <source>
        <dbReference type="RuleBase" id="RU362109"/>
    </source>
</evidence>
<reference evidence="6 7" key="1">
    <citation type="submission" date="2018-10" db="EMBL/GenBank/DDBJ databases">
        <title>Draft genome sequence of the microsporidian Tubulinosema ratisbonensis.</title>
        <authorList>
            <person name="Polonais V."/>
            <person name="Peyretaillade E."/>
            <person name="Niehus S."/>
            <person name="Wawrzyniak I."/>
            <person name="Franchet A."/>
            <person name="Gaspin C."/>
            <person name="Reichstadt M."/>
            <person name="Belser C."/>
            <person name="Labadie K."/>
            <person name="Delbac F."/>
            <person name="Ferrandon D."/>
        </authorList>
    </citation>
    <scope>NUCLEOTIDE SEQUENCE [LARGE SCALE GENOMIC DNA]</scope>
    <source>
        <strain evidence="6 7">Franzen</strain>
    </source>
</reference>
<organism evidence="6 7">
    <name type="scientific">Tubulinosema ratisbonensis</name>
    <dbReference type="NCBI Taxonomy" id="291195"/>
    <lineage>
        <taxon>Eukaryota</taxon>
        <taxon>Fungi</taxon>
        <taxon>Fungi incertae sedis</taxon>
        <taxon>Microsporidia</taxon>
        <taxon>Tubulinosematoidea</taxon>
        <taxon>Tubulinosematidae</taxon>
        <taxon>Tubulinosema</taxon>
    </lineage>
</organism>
<keyword evidence="4" id="KW-0067">ATP-binding</keyword>
<evidence type="ECO:0000313" key="7">
    <source>
        <dbReference type="Proteomes" id="UP000282876"/>
    </source>
</evidence>
<evidence type="ECO:0000256" key="2">
    <source>
        <dbReference type="ARBA" id="ARBA00022786"/>
    </source>
</evidence>
<evidence type="ECO:0000313" key="6">
    <source>
        <dbReference type="EMBL" id="RVD91677.1"/>
    </source>
</evidence>
<dbReference type="SMART" id="SM00212">
    <property type="entry name" value="UBCc"/>
    <property type="match status" value="1"/>
</dbReference>
<dbReference type="InterPro" id="IPR000608">
    <property type="entry name" value="UBC"/>
</dbReference>
<comment type="similarity">
    <text evidence="4">Belongs to the ubiquitin-conjugating enzyme family.</text>
</comment>
<evidence type="ECO:0000259" key="5">
    <source>
        <dbReference type="PROSITE" id="PS50127"/>
    </source>
</evidence>
<keyword evidence="1" id="KW-0808">Transferase</keyword>
<evidence type="ECO:0000256" key="1">
    <source>
        <dbReference type="ARBA" id="ARBA00022679"/>
    </source>
</evidence>
<feature type="active site" description="Glycyl thioester intermediate" evidence="3">
    <location>
        <position position="89"/>
    </location>
</feature>
<protein>
    <submittedName>
        <fullName evidence="6">Ubiquitin conjugating enzyme E2</fullName>
    </submittedName>
</protein>
<keyword evidence="4" id="KW-0547">Nucleotide-binding</keyword>
<name>A0A437AKS1_9MICR</name>
<comment type="caution">
    <text evidence="6">The sequence shown here is derived from an EMBL/GenBank/DDBJ whole genome shotgun (WGS) entry which is preliminary data.</text>
</comment>
<keyword evidence="2 4" id="KW-0833">Ubl conjugation pathway</keyword>